<dbReference type="EMBL" id="NWSL01000027">
    <property type="protein sequence ID" value="PDS48456.1"/>
    <property type="molecule type" value="Genomic_DNA"/>
</dbReference>
<dbReference type="InterPro" id="IPR052924">
    <property type="entry name" value="OsmC/Ohr_hydroprdx_reductase"/>
</dbReference>
<reference evidence="1 2" key="1">
    <citation type="submission" date="2017-09" db="EMBL/GenBank/DDBJ databases">
        <title>Comparative genomics of rhizobia isolated from Phaseolus vulgaris in China.</title>
        <authorList>
            <person name="Tong W."/>
        </authorList>
    </citation>
    <scope>NUCLEOTIDE SEQUENCE [LARGE SCALE GENOMIC DNA]</scope>
    <source>
        <strain evidence="1 2">Y27</strain>
    </source>
</reference>
<comment type="caution">
    <text evidence="1">The sequence shown here is derived from an EMBL/GenBank/DDBJ whole genome shotgun (WGS) entry which is preliminary data.</text>
</comment>
<dbReference type="Proteomes" id="UP000219972">
    <property type="component" value="Unassembled WGS sequence"/>
</dbReference>
<dbReference type="RefSeq" id="WP_097544885.1">
    <property type="nucleotide sequence ID" value="NZ_NWSJ01000022.1"/>
</dbReference>
<accession>A0ABX4IZX2</accession>
<dbReference type="PANTHER" id="PTHR35368">
    <property type="entry name" value="HYDROPEROXIDE REDUCTASE"/>
    <property type="match status" value="1"/>
</dbReference>
<evidence type="ECO:0000313" key="2">
    <source>
        <dbReference type="Proteomes" id="UP000219972"/>
    </source>
</evidence>
<dbReference type="InterPro" id="IPR036102">
    <property type="entry name" value="OsmC/Ohrsf"/>
</dbReference>
<dbReference type="InterPro" id="IPR015946">
    <property type="entry name" value="KH_dom-like_a/b"/>
</dbReference>
<name>A0ABX4IZX2_9HYPH</name>
<dbReference type="PANTHER" id="PTHR35368:SF1">
    <property type="entry name" value="HYDROPEROXIDE REDUCTASE"/>
    <property type="match status" value="1"/>
</dbReference>
<keyword evidence="2" id="KW-1185">Reference proteome</keyword>
<organism evidence="1 2">
    <name type="scientific">Rhizobium anhuiense</name>
    <dbReference type="NCBI Taxonomy" id="1184720"/>
    <lineage>
        <taxon>Bacteria</taxon>
        <taxon>Pseudomonadati</taxon>
        <taxon>Pseudomonadota</taxon>
        <taxon>Alphaproteobacteria</taxon>
        <taxon>Hyphomicrobiales</taxon>
        <taxon>Rhizobiaceae</taxon>
        <taxon>Rhizobium/Agrobacterium group</taxon>
        <taxon>Rhizobium</taxon>
    </lineage>
</organism>
<dbReference type="Gene3D" id="3.30.300.20">
    <property type="match status" value="1"/>
</dbReference>
<proteinExistence type="predicted"/>
<dbReference type="SUPFAM" id="SSF82784">
    <property type="entry name" value="OsmC-like"/>
    <property type="match status" value="1"/>
</dbReference>
<protein>
    <submittedName>
        <fullName evidence="1">Osmotically inducible protein C</fullName>
    </submittedName>
</protein>
<gene>
    <name evidence="1" type="ORF">CO662_29760</name>
</gene>
<sequence>MLASTKPFVDINAIRNTQDAVRSQPELGNVTFKVRGKSNGGLAIATETGALIQNGNADESRAGKFSLISDEPTALLGTDTGVSPAEYVLQALAGCYTVTLAALAAGKGIDLDGIELELGFDIDLNGFLGLNDAVRKGAQGINVDVKLTSSSASQAELEQLVRELPNSSPIHDTLANPVSVSARLVR</sequence>
<dbReference type="InterPro" id="IPR003718">
    <property type="entry name" value="OsmC/Ohr_fam"/>
</dbReference>
<dbReference type="Pfam" id="PF02566">
    <property type="entry name" value="OsmC"/>
    <property type="match status" value="1"/>
</dbReference>
<evidence type="ECO:0000313" key="1">
    <source>
        <dbReference type="EMBL" id="PDS48456.1"/>
    </source>
</evidence>